<feature type="non-terminal residue" evidence="1">
    <location>
        <position position="82"/>
    </location>
</feature>
<dbReference type="Proteomes" id="UP001145114">
    <property type="component" value="Unassembled WGS sequence"/>
</dbReference>
<proteinExistence type="predicted"/>
<gene>
    <name evidence="1" type="ORF">EV182_006874</name>
</gene>
<comment type="caution">
    <text evidence="1">The sequence shown here is derived from an EMBL/GenBank/DDBJ whole genome shotgun (WGS) entry which is preliminary data.</text>
</comment>
<evidence type="ECO:0000313" key="1">
    <source>
        <dbReference type="EMBL" id="KAJ1672597.1"/>
    </source>
</evidence>
<organism evidence="1 2">
    <name type="scientific">Spiromyces aspiralis</name>
    <dbReference type="NCBI Taxonomy" id="68401"/>
    <lineage>
        <taxon>Eukaryota</taxon>
        <taxon>Fungi</taxon>
        <taxon>Fungi incertae sedis</taxon>
        <taxon>Zoopagomycota</taxon>
        <taxon>Kickxellomycotina</taxon>
        <taxon>Kickxellomycetes</taxon>
        <taxon>Kickxellales</taxon>
        <taxon>Kickxellaceae</taxon>
        <taxon>Spiromyces</taxon>
    </lineage>
</organism>
<protein>
    <submittedName>
        <fullName evidence="1">Uncharacterized protein</fullName>
    </submittedName>
</protein>
<dbReference type="EMBL" id="JAMZIH010008119">
    <property type="protein sequence ID" value="KAJ1672597.1"/>
    <property type="molecule type" value="Genomic_DNA"/>
</dbReference>
<keyword evidence="2" id="KW-1185">Reference proteome</keyword>
<evidence type="ECO:0000313" key="2">
    <source>
        <dbReference type="Proteomes" id="UP001145114"/>
    </source>
</evidence>
<sequence length="82" mass="9163">MSSTIQDAAQMVTYKTGEAEFSVYAVPGQVEKWRRDHNIPIVDVVESFDIYEVPGGGHTGLMGRPPKHVLERAFNTTNENEI</sequence>
<accession>A0ACC1HBG0</accession>
<reference evidence="1" key="1">
    <citation type="submission" date="2022-06" db="EMBL/GenBank/DDBJ databases">
        <title>Phylogenomic reconstructions and comparative analyses of Kickxellomycotina fungi.</title>
        <authorList>
            <person name="Reynolds N.K."/>
            <person name="Stajich J.E."/>
            <person name="Barry K."/>
            <person name="Grigoriev I.V."/>
            <person name="Crous P."/>
            <person name="Smith M.E."/>
        </authorList>
    </citation>
    <scope>NUCLEOTIDE SEQUENCE</scope>
    <source>
        <strain evidence="1">RSA 2271</strain>
    </source>
</reference>
<name>A0ACC1HBG0_9FUNG</name>